<evidence type="ECO:0000313" key="4">
    <source>
        <dbReference type="Proteomes" id="UP001374579"/>
    </source>
</evidence>
<evidence type="ECO:0000313" key="3">
    <source>
        <dbReference type="EMBL" id="KAK7103297.1"/>
    </source>
</evidence>
<feature type="compositionally biased region" description="Polar residues" evidence="1">
    <location>
        <begin position="174"/>
        <end position="183"/>
    </location>
</feature>
<organism evidence="3 4">
    <name type="scientific">Littorina saxatilis</name>
    <dbReference type="NCBI Taxonomy" id="31220"/>
    <lineage>
        <taxon>Eukaryota</taxon>
        <taxon>Metazoa</taxon>
        <taxon>Spiralia</taxon>
        <taxon>Lophotrochozoa</taxon>
        <taxon>Mollusca</taxon>
        <taxon>Gastropoda</taxon>
        <taxon>Caenogastropoda</taxon>
        <taxon>Littorinimorpha</taxon>
        <taxon>Littorinoidea</taxon>
        <taxon>Littorinidae</taxon>
        <taxon>Littorina</taxon>
    </lineage>
</organism>
<keyword evidence="2" id="KW-0732">Signal</keyword>
<dbReference type="AlphaFoldDB" id="A0AAN9BD02"/>
<evidence type="ECO:0000256" key="2">
    <source>
        <dbReference type="SAM" id="SignalP"/>
    </source>
</evidence>
<feature type="compositionally biased region" description="Basic and acidic residues" evidence="1">
    <location>
        <begin position="124"/>
        <end position="136"/>
    </location>
</feature>
<gene>
    <name evidence="3" type="ORF">V1264_018226</name>
</gene>
<keyword evidence="4" id="KW-1185">Reference proteome</keyword>
<dbReference type="Proteomes" id="UP001374579">
    <property type="component" value="Unassembled WGS sequence"/>
</dbReference>
<reference evidence="3 4" key="1">
    <citation type="submission" date="2024-02" db="EMBL/GenBank/DDBJ databases">
        <title>Chromosome-scale genome assembly of the rough periwinkle Littorina saxatilis.</title>
        <authorList>
            <person name="De Jode A."/>
            <person name="Faria R."/>
            <person name="Formenti G."/>
            <person name="Sims Y."/>
            <person name="Smith T.P."/>
            <person name="Tracey A."/>
            <person name="Wood J.M.D."/>
            <person name="Zagrodzka Z.B."/>
            <person name="Johannesson K."/>
            <person name="Butlin R.K."/>
            <person name="Leder E.H."/>
        </authorList>
    </citation>
    <scope>NUCLEOTIDE SEQUENCE [LARGE SCALE GENOMIC DNA]</scope>
    <source>
        <strain evidence="3">Snail1</strain>
        <tissue evidence="3">Muscle</tissue>
    </source>
</reference>
<proteinExistence type="predicted"/>
<feature type="chain" id="PRO_5042985357" evidence="2">
    <location>
        <begin position="32"/>
        <end position="197"/>
    </location>
</feature>
<comment type="caution">
    <text evidence="3">The sequence shown here is derived from an EMBL/GenBank/DDBJ whole genome shotgun (WGS) entry which is preliminary data.</text>
</comment>
<feature type="signal peptide" evidence="2">
    <location>
        <begin position="1"/>
        <end position="31"/>
    </location>
</feature>
<sequence length="197" mass="20071">MAENQVRVSMKRIAVCVVLLCFLHLTVPVTATNTQQCGEKVKRCTCHYGESEEVGVDNGGGEYDHRSVGLAGATGALGGILAAGSAVAAYFHFRGTRGENFGGKGGGGSGGGGGEGGGGGGGEGEPRGGKDGKYPARPDSSGSSNQSYGSQSPLTKRDSGYGKTVPSRHRPFTGASSTSNATNIYRHAKVWPGRFGQ</sequence>
<protein>
    <submittedName>
        <fullName evidence="3">Uncharacterized protein</fullName>
    </submittedName>
</protein>
<feature type="region of interest" description="Disordered" evidence="1">
    <location>
        <begin position="101"/>
        <end position="197"/>
    </location>
</feature>
<evidence type="ECO:0000256" key="1">
    <source>
        <dbReference type="SAM" id="MobiDB-lite"/>
    </source>
</evidence>
<feature type="compositionally biased region" description="Low complexity" evidence="1">
    <location>
        <begin position="140"/>
        <end position="152"/>
    </location>
</feature>
<dbReference type="EMBL" id="JBAMIC010000008">
    <property type="protein sequence ID" value="KAK7103297.1"/>
    <property type="molecule type" value="Genomic_DNA"/>
</dbReference>
<accession>A0AAN9BD02</accession>
<feature type="compositionally biased region" description="Gly residues" evidence="1">
    <location>
        <begin position="101"/>
        <end position="123"/>
    </location>
</feature>
<name>A0AAN9BD02_9CAEN</name>